<dbReference type="Proteomes" id="UP000887563">
    <property type="component" value="Unplaced"/>
</dbReference>
<dbReference type="AlphaFoldDB" id="A0A914KXX0"/>
<dbReference type="WBParaSite" id="Minc3s00166g06553">
    <property type="protein sequence ID" value="Minc3s00166g06553"/>
    <property type="gene ID" value="Minc3s00166g06553"/>
</dbReference>
<proteinExistence type="predicted"/>
<keyword evidence="1" id="KW-0472">Membrane</keyword>
<name>A0A914KXX0_MELIC</name>
<sequence length="326" mass="37680">MNFSFLLLLLISKYIEANKSNLEVFKENKTSRKSIRDSPEIEQSPVISPIKPLEKSHADPCLLRCKDEYMFYTTTNTKAVRRDTFAVGSPLNALIDIIISTEENKSPLDRIVAACDKHNSFLSCIRKCQHSIARQIIADGQQAMNAICQSFRIDKEFQNFVLPCLVRNGPRIGKSCQLHWSLMESDVYETISQRQFLYNGYDPSEIDKNEENDGFQRLCRAMNSYADCHLKAIAKLCHRRTIPFFVRFNAKISAALLQMLLDWFGNTSQLDTNWTECEQWEPQKLLKSVLDDPSNNANFIKFSKNIFVYFIVFEIINLKMIILVVF</sequence>
<evidence type="ECO:0000313" key="4">
    <source>
        <dbReference type="WBParaSite" id="Minc3s00166g06553"/>
    </source>
</evidence>
<accession>A0A914KXX0</accession>
<evidence type="ECO:0000313" key="3">
    <source>
        <dbReference type="Proteomes" id="UP000887563"/>
    </source>
</evidence>
<feature type="transmembrane region" description="Helical" evidence="1">
    <location>
        <begin position="306"/>
        <end position="325"/>
    </location>
</feature>
<feature type="chain" id="PRO_5037838680" evidence="2">
    <location>
        <begin position="18"/>
        <end position="326"/>
    </location>
</feature>
<organism evidence="3 4">
    <name type="scientific">Meloidogyne incognita</name>
    <name type="common">Southern root-knot nematode worm</name>
    <name type="synonym">Oxyuris incognita</name>
    <dbReference type="NCBI Taxonomy" id="6306"/>
    <lineage>
        <taxon>Eukaryota</taxon>
        <taxon>Metazoa</taxon>
        <taxon>Ecdysozoa</taxon>
        <taxon>Nematoda</taxon>
        <taxon>Chromadorea</taxon>
        <taxon>Rhabditida</taxon>
        <taxon>Tylenchina</taxon>
        <taxon>Tylenchomorpha</taxon>
        <taxon>Tylenchoidea</taxon>
        <taxon>Meloidogynidae</taxon>
        <taxon>Meloidogyninae</taxon>
        <taxon>Meloidogyne</taxon>
        <taxon>Meloidogyne incognita group</taxon>
    </lineage>
</organism>
<protein>
    <submittedName>
        <fullName evidence="4">Uncharacterized protein</fullName>
    </submittedName>
</protein>
<reference evidence="4" key="1">
    <citation type="submission" date="2022-11" db="UniProtKB">
        <authorList>
            <consortium name="WormBaseParasite"/>
        </authorList>
    </citation>
    <scope>IDENTIFICATION</scope>
</reference>
<keyword evidence="1" id="KW-0812">Transmembrane</keyword>
<evidence type="ECO:0000256" key="1">
    <source>
        <dbReference type="SAM" id="Phobius"/>
    </source>
</evidence>
<keyword evidence="2" id="KW-0732">Signal</keyword>
<keyword evidence="3" id="KW-1185">Reference proteome</keyword>
<keyword evidence="1" id="KW-1133">Transmembrane helix</keyword>
<feature type="signal peptide" evidence="2">
    <location>
        <begin position="1"/>
        <end position="17"/>
    </location>
</feature>
<evidence type="ECO:0000256" key="2">
    <source>
        <dbReference type="SAM" id="SignalP"/>
    </source>
</evidence>